<dbReference type="PANTHER" id="PTHR46571:SF1">
    <property type="entry name" value="SORTING NEXIN-8"/>
    <property type="match status" value="1"/>
</dbReference>
<dbReference type="PROSITE" id="PS50195">
    <property type="entry name" value="PX"/>
    <property type="match status" value="1"/>
</dbReference>
<dbReference type="PANTHER" id="PTHR46571">
    <property type="entry name" value="SORTING NEXIN-8"/>
    <property type="match status" value="1"/>
</dbReference>
<dbReference type="SUPFAM" id="SSF64268">
    <property type="entry name" value="PX domain"/>
    <property type="match status" value="1"/>
</dbReference>
<dbReference type="CDD" id="cd06866">
    <property type="entry name" value="PX_SNX8_Mvp1p_like"/>
    <property type="match status" value="1"/>
</dbReference>
<evidence type="ECO:0000256" key="4">
    <source>
        <dbReference type="ARBA" id="ARBA00022927"/>
    </source>
</evidence>
<dbReference type="SUPFAM" id="SSF47473">
    <property type="entry name" value="EF-hand"/>
    <property type="match status" value="1"/>
</dbReference>
<dbReference type="InterPro" id="IPR000261">
    <property type="entry name" value="EH_dom"/>
</dbReference>
<evidence type="ECO:0000256" key="5">
    <source>
        <dbReference type="ARBA" id="ARBA00023136"/>
    </source>
</evidence>
<dbReference type="Pfam" id="PF19566">
    <property type="entry name" value="Snx8_BAR_dom"/>
    <property type="match status" value="1"/>
</dbReference>
<dbReference type="GO" id="GO:0005829">
    <property type="term" value="C:cytosol"/>
    <property type="evidence" value="ECO:0007669"/>
    <property type="project" value="GOC"/>
</dbReference>
<evidence type="ECO:0000259" key="7">
    <source>
        <dbReference type="PROSITE" id="PS50195"/>
    </source>
</evidence>
<comment type="subcellular location">
    <subcellularLocation>
        <location evidence="1">Membrane</location>
        <topology evidence="1">Peripheral membrane protein</topology>
        <orientation evidence="1">Cytoplasmic side</orientation>
    </subcellularLocation>
</comment>
<dbReference type="AlphaFoldDB" id="A0A8X7BUX2"/>
<dbReference type="Proteomes" id="UP000886998">
    <property type="component" value="Unassembled WGS sequence"/>
</dbReference>
<feature type="domain" description="EH" evidence="6">
    <location>
        <begin position="135"/>
        <end position="176"/>
    </location>
</feature>
<dbReference type="PROSITE" id="PS50031">
    <property type="entry name" value="EH"/>
    <property type="match status" value="1"/>
</dbReference>
<dbReference type="SMART" id="SM00312">
    <property type="entry name" value="PX"/>
    <property type="match status" value="1"/>
</dbReference>
<evidence type="ECO:0000256" key="1">
    <source>
        <dbReference type="ARBA" id="ARBA00004287"/>
    </source>
</evidence>
<evidence type="ECO:0000256" key="3">
    <source>
        <dbReference type="ARBA" id="ARBA00022448"/>
    </source>
</evidence>
<dbReference type="InterPro" id="IPR035704">
    <property type="entry name" value="SNX8/Mvp1_PX"/>
</dbReference>
<dbReference type="InterPro" id="IPR001683">
    <property type="entry name" value="PX_dom"/>
</dbReference>
<dbReference type="InterPro" id="IPR045734">
    <property type="entry name" value="Snx8_BAR_dom"/>
</dbReference>
<dbReference type="OrthoDB" id="10064318at2759"/>
<dbReference type="GO" id="GO:0031901">
    <property type="term" value="C:early endosome membrane"/>
    <property type="evidence" value="ECO:0007669"/>
    <property type="project" value="TreeGrafter"/>
</dbReference>
<dbReference type="Pfam" id="PF12763">
    <property type="entry name" value="EH"/>
    <property type="match status" value="1"/>
</dbReference>
<evidence type="ECO:0000256" key="2">
    <source>
        <dbReference type="ARBA" id="ARBA00010883"/>
    </source>
</evidence>
<dbReference type="GO" id="GO:0006886">
    <property type="term" value="P:intracellular protein transport"/>
    <property type="evidence" value="ECO:0007669"/>
    <property type="project" value="TreeGrafter"/>
</dbReference>
<dbReference type="InterPro" id="IPR028662">
    <property type="entry name" value="SNX8/Mvp1"/>
</dbReference>
<organism evidence="8 9">
    <name type="scientific">Trichonephila inaurata madagascariensis</name>
    <dbReference type="NCBI Taxonomy" id="2747483"/>
    <lineage>
        <taxon>Eukaryota</taxon>
        <taxon>Metazoa</taxon>
        <taxon>Ecdysozoa</taxon>
        <taxon>Arthropoda</taxon>
        <taxon>Chelicerata</taxon>
        <taxon>Arachnida</taxon>
        <taxon>Araneae</taxon>
        <taxon>Araneomorphae</taxon>
        <taxon>Entelegynae</taxon>
        <taxon>Araneoidea</taxon>
        <taxon>Nephilidae</taxon>
        <taxon>Trichonephila</taxon>
        <taxon>Trichonephila inaurata</taxon>
    </lineage>
</organism>
<dbReference type="EMBL" id="BMAV01005086">
    <property type="protein sequence ID" value="GFY45856.1"/>
    <property type="molecule type" value="Genomic_DNA"/>
</dbReference>
<dbReference type="Pfam" id="PF00787">
    <property type="entry name" value="PX"/>
    <property type="match status" value="1"/>
</dbReference>
<evidence type="ECO:0000259" key="6">
    <source>
        <dbReference type="PROSITE" id="PS50031"/>
    </source>
</evidence>
<keyword evidence="4" id="KW-0653">Protein transport</keyword>
<reference evidence="8" key="1">
    <citation type="submission" date="2020-08" db="EMBL/GenBank/DDBJ databases">
        <title>Multicomponent nature underlies the extraordinary mechanical properties of spider dragline silk.</title>
        <authorList>
            <person name="Kono N."/>
            <person name="Nakamura H."/>
            <person name="Mori M."/>
            <person name="Yoshida Y."/>
            <person name="Ohtoshi R."/>
            <person name="Malay A.D."/>
            <person name="Moran D.A.P."/>
            <person name="Tomita M."/>
            <person name="Numata K."/>
            <person name="Arakawa K."/>
        </authorList>
    </citation>
    <scope>NUCLEOTIDE SEQUENCE</scope>
</reference>
<keyword evidence="9" id="KW-1185">Reference proteome</keyword>
<dbReference type="Gene3D" id="1.10.238.10">
    <property type="entry name" value="EF-hand"/>
    <property type="match status" value="1"/>
</dbReference>
<proteinExistence type="inferred from homology"/>
<name>A0A8X7BUX2_9ARAC</name>
<dbReference type="Gene3D" id="3.30.1520.10">
    <property type="entry name" value="Phox-like domain"/>
    <property type="match status" value="1"/>
</dbReference>
<dbReference type="GO" id="GO:0035091">
    <property type="term" value="F:phosphatidylinositol binding"/>
    <property type="evidence" value="ECO:0007669"/>
    <property type="project" value="InterPro"/>
</dbReference>
<comment type="caution">
    <text evidence="8">The sequence shown here is derived from an EMBL/GenBank/DDBJ whole genome shotgun (WGS) entry which is preliminary data.</text>
</comment>
<feature type="domain" description="PX" evidence="7">
    <location>
        <begin position="253"/>
        <end position="361"/>
    </location>
</feature>
<evidence type="ECO:0000313" key="9">
    <source>
        <dbReference type="Proteomes" id="UP000886998"/>
    </source>
</evidence>
<accession>A0A8X7BUX2</accession>
<dbReference type="InterPro" id="IPR036871">
    <property type="entry name" value="PX_dom_sf"/>
</dbReference>
<sequence length="623" mass="71608">MEDLYRDNENLKVQKEARKFHQLVINVRADFNPRTTTCRKKNEDLARDLDEVVAPWREHFMELLIGEVKGKDLTTCNTLPTMYSDGEDEAPYTNYVQVAMKKLNNNKNEEACLYERSSDVTMAADLAFGNVPPYYREMYDIVCPSQENIVDHDMFIKLLVKSSLPKQTLSQIWDVVDSRQGYLSRTGLYKALALVAFAQQGKPVSEKLIQNFAGEELPKPSLGDLTDLRILSIRLRREKNPMRLGLTYHEICALDTVQISLVPEKKGLFLKHVEYEVTSQRNKSIVQRRYNDFVALQELLLQKFPYRMIPQLPPKKVIGADDQFIEERRKSLKRFLNLLSRHPVISEDKILHFFLTFSGTDVQHKMKDHFRGVLDEFNSNEQAKEAEDLVPIDSTNQLSIVREQMKQVFSGFLQLKEIAEKMVERNKQESADMLLFGKELCSLANSAGTESDWGSGGNETWDHLRSGMKSLHPMISNVSSAYVDLASEEENDIVDELNLFLDILTAYKDLCDRYEHFSIALRQRSSSKILPRRNATNPIVIDAENQAIQQNEKRNNFFLHCIHMETQLVHTYMHILVKVLQSLVNLQTKGLSNISSLWKNMQPLVETLIPSPGVTTPTSTISR</sequence>
<dbReference type="InterPro" id="IPR011992">
    <property type="entry name" value="EF-hand-dom_pair"/>
</dbReference>
<evidence type="ECO:0000313" key="8">
    <source>
        <dbReference type="EMBL" id="GFY45856.1"/>
    </source>
</evidence>
<dbReference type="GO" id="GO:0034498">
    <property type="term" value="P:early endosome to Golgi transport"/>
    <property type="evidence" value="ECO:0007669"/>
    <property type="project" value="TreeGrafter"/>
</dbReference>
<keyword evidence="5" id="KW-0472">Membrane</keyword>
<comment type="similarity">
    <text evidence="2">Belongs to the sorting nexin family.</text>
</comment>
<keyword evidence="3" id="KW-0813">Transport</keyword>
<protein>
    <submittedName>
        <fullName evidence="8">Sorting nexin-8</fullName>
    </submittedName>
</protein>
<gene>
    <name evidence="8" type="primary">SNX8</name>
    <name evidence="8" type="ORF">TNIN_364092</name>
</gene>